<keyword evidence="3" id="KW-0808">Transferase</keyword>
<dbReference type="AlphaFoldDB" id="A0A5C9A3G7"/>
<dbReference type="RefSeq" id="WP_148067167.1">
    <property type="nucleotide sequence ID" value="NZ_VRZA01000002.1"/>
</dbReference>
<proteinExistence type="predicted"/>
<accession>A0A5C9A3G7</accession>
<evidence type="ECO:0000259" key="2">
    <source>
        <dbReference type="Pfam" id="PF12804"/>
    </source>
</evidence>
<organism evidence="3 4">
    <name type="scientific">Parahaliea maris</name>
    <dbReference type="NCBI Taxonomy" id="2716870"/>
    <lineage>
        <taxon>Bacteria</taxon>
        <taxon>Pseudomonadati</taxon>
        <taxon>Pseudomonadota</taxon>
        <taxon>Gammaproteobacteria</taxon>
        <taxon>Cellvibrionales</taxon>
        <taxon>Halieaceae</taxon>
        <taxon>Parahaliea</taxon>
    </lineage>
</organism>
<dbReference type="InterPro" id="IPR029044">
    <property type="entry name" value="Nucleotide-diphossugar_trans"/>
</dbReference>
<dbReference type="EMBL" id="VRZA01000002">
    <property type="protein sequence ID" value="TXS95256.1"/>
    <property type="molecule type" value="Genomic_DNA"/>
</dbReference>
<dbReference type="SUPFAM" id="SSF53448">
    <property type="entry name" value="Nucleotide-diphospho-sugar transferases"/>
    <property type="match status" value="1"/>
</dbReference>
<dbReference type="CDD" id="cd04182">
    <property type="entry name" value="GT_2_like_f"/>
    <property type="match status" value="1"/>
</dbReference>
<dbReference type="Proteomes" id="UP000321039">
    <property type="component" value="Unassembled WGS sequence"/>
</dbReference>
<feature type="domain" description="MobA-like NTP transferase" evidence="2">
    <location>
        <begin position="6"/>
        <end position="160"/>
    </location>
</feature>
<dbReference type="PANTHER" id="PTHR43777:SF1">
    <property type="entry name" value="MOLYBDENUM COFACTOR CYTIDYLYLTRANSFERASE"/>
    <property type="match status" value="1"/>
</dbReference>
<sequence>MSAGVLLLAAGKGHRFGSDKRLALCGGRPMLQVVTEQIRRAQLPLLVCLKPDDNLCEQLLNGLGVEYCYCPEARHGIGHTLAQGIGRTPGWEATLIALADMPWISSDTWREIADASGAERIVAPVHAGQRGHPVAFGKHFYPQLEGLSGDEGAREVLRRNQAALHLVSSDDPGVLRDVDRPKDLA</sequence>
<comment type="caution">
    <text evidence="3">The sequence shown here is derived from an EMBL/GenBank/DDBJ whole genome shotgun (WGS) entry which is preliminary data.</text>
</comment>
<dbReference type="PANTHER" id="PTHR43777">
    <property type="entry name" value="MOLYBDENUM COFACTOR CYTIDYLYLTRANSFERASE"/>
    <property type="match status" value="1"/>
</dbReference>
<keyword evidence="4" id="KW-1185">Reference proteome</keyword>
<evidence type="ECO:0000313" key="3">
    <source>
        <dbReference type="EMBL" id="TXS95256.1"/>
    </source>
</evidence>
<keyword evidence="1" id="KW-0460">Magnesium</keyword>
<dbReference type="GO" id="GO:0016779">
    <property type="term" value="F:nucleotidyltransferase activity"/>
    <property type="evidence" value="ECO:0007669"/>
    <property type="project" value="UniProtKB-ARBA"/>
</dbReference>
<dbReference type="Gene3D" id="3.90.550.10">
    <property type="entry name" value="Spore Coat Polysaccharide Biosynthesis Protein SpsA, Chain A"/>
    <property type="match status" value="1"/>
</dbReference>
<dbReference type="InterPro" id="IPR025877">
    <property type="entry name" value="MobA-like_NTP_Trfase"/>
</dbReference>
<evidence type="ECO:0000256" key="1">
    <source>
        <dbReference type="ARBA" id="ARBA00022842"/>
    </source>
</evidence>
<reference evidence="3 4" key="1">
    <citation type="submission" date="2019-08" db="EMBL/GenBank/DDBJ databases">
        <title>Parahaliea maris sp. nov., isolated from the surface seawater.</title>
        <authorList>
            <person name="Liu Y."/>
        </authorList>
    </citation>
    <scope>NUCLEOTIDE SEQUENCE [LARGE SCALE GENOMIC DNA]</scope>
    <source>
        <strain evidence="3 4">HSLHS9</strain>
    </source>
</reference>
<name>A0A5C9A3G7_9GAMM</name>
<dbReference type="Pfam" id="PF12804">
    <property type="entry name" value="NTP_transf_3"/>
    <property type="match status" value="1"/>
</dbReference>
<protein>
    <submittedName>
        <fullName evidence="3">Nucleotidyltransferase family protein</fullName>
    </submittedName>
</protein>
<evidence type="ECO:0000313" key="4">
    <source>
        <dbReference type="Proteomes" id="UP000321039"/>
    </source>
</evidence>
<gene>
    <name evidence="3" type="ORF">FV139_04990</name>
</gene>